<reference evidence="4 5" key="1">
    <citation type="journal article" date="2024" name="ISME J.">
        <title>Tailless and filamentous prophages are predominant in marine Vibrio.</title>
        <authorList>
            <person name="Steensen K."/>
            <person name="Seneca J."/>
            <person name="Bartlau N."/>
            <person name="Yu X.A."/>
            <person name="Hussain F.A."/>
            <person name="Polz M.F."/>
        </authorList>
    </citation>
    <scope>NUCLEOTIDE SEQUENCE [LARGE SCALE GENOMIC DNA]</scope>
    <source>
        <strain evidence="4 5">10N.222.51.A1</strain>
    </source>
</reference>
<dbReference type="RefSeq" id="WP_372264390.1">
    <property type="nucleotide sequence ID" value="NZ_JBFRUW010000001.1"/>
</dbReference>
<proteinExistence type="predicted"/>
<dbReference type="EMBL" id="JBFRUW010000001">
    <property type="protein sequence ID" value="MFA0566718.1"/>
    <property type="molecule type" value="Genomic_DNA"/>
</dbReference>
<keyword evidence="5" id="KW-1185">Reference proteome</keyword>
<feature type="compositionally biased region" description="Acidic residues" evidence="3">
    <location>
        <begin position="369"/>
        <end position="387"/>
    </location>
</feature>
<dbReference type="Proteomes" id="UP001570417">
    <property type="component" value="Unassembled WGS sequence"/>
</dbReference>
<organism evidence="4 5">
    <name type="scientific">Vibrio gallaecicus</name>
    <dbReference type="NCBI Taxonomy" id="552386"/>
    <lineage>
        <taxon>Bacteria</taxon>
        <taxon>Pseudomonadati</taxon>
        <taxon>Pseudomonadota</taxon>
        <taxon>Gammaproteobacteria</taxon>
        <taxon>Vibrionales</taxon>
        <taxon>Vibrionaceae</taxon>
        <taxon>Vibrio</taxon>
    </lineage>
</organism>
<comment type="caution">
    <text evidence="4">The sequence shown here is derived from an EMBL/GenBank/DDBJ whole genome shotgun (WGS) entry which is preliminary data.</text>
</comment>
<keyword evidence="1" id="KW-0732">Signal</keyword>
<dbReference type="PANTHER" id="PTHR10199">
    <property type="entry name" value="THROMBOSPONDIN"/>
    <property type="match status" value="1"/>
</dbReference>
<feature type="compositionally biased region" description="Basic and acidic residues" evidence="3">
    <location>
        <begin position="294"/>
        <end position="311"/>
    </location>
</feature>
<feature type="compositionally biased region" description="Acidic residues" evidence="3">
    <location>
        <begin position="471"/>
        <end position="501"/>
    </location>
</feature>
<dbReference type="SUPFAM" id="SSF103647">
    <property type="entry name" value="TSP type-3 repeat"/>
    <property type="match status" value="3"/>
</dbReference>
<dbReference type="InterPro" id="IPR003367">
    <property type="entry name" value="Thrombospondin_3-like_rpt"/>
</dbReference>
<evidence type="ECO:0000313" key="4">
    <source>
        <dbReference type="EMBL" id="MFA0566718.1"/>
    </source>
</evidence>
<evidence type="ECO:0000256" key="2">
    <source>
        <dbReference type="ARBA" id="ARBA00022837"/>
    </source>
</evidence>
<name>A0ABV4N603_9VIBR</name>
<dbReference type="InterPro" id="IPR028974">
    <property type="entry name" value="TSP_type-3_rpt"/>
</dbReference>
<sequence length="1027" mass="113416">MINKSRLAVAIGGALLLSGCGGGSSDSSTPVNPNLLQVTVIDGYLEGAKVWLDKKDQNGSLNYRLDSRELFAFTNSEGIAEINISDIGDLSDYQLVAKAIAGKTVDKDHGKAITKDLLMTAFEGDVITPLTTLVEAKVRTSVSVYQSDYKKYQQAVEEVASDLGVSSEAVISDYKKSQSEGALKVSQSAVSLVESGVVPDDIEDMTTPEALVNEAKIINDVVKDTPIGSIVIDDPSDQLPPVQVINTDTDGDGIIDELDAFPEDFTEWYDTDKDGLGNNSDLDDDGDGVEDEKDVFPLDSKESVDTDKDDIGNNSDLDDDNDGLPDIEESKLGTNPLITDTDGDGFGDKEDAFPLDPEENTDTDKDGVGDNEDAFPEDPNESLDSDNDGIGNNADLDDDNDGAVDEEDAFPLDPLESVDTDNDGIGNNADTDDDGDGVADEYDAFPLDPSENKDTDGDGVGDNKDAFPTDPTEDSDTDNDGVGDNEDAFPSDPSETLDTDGDGIGNNADNDDDDDGYNDDEDNNPLEPIVIPETLSQCIDSLPHFEFGSPVADRMNGKVYAVSRVDVGSHVSTQYMQSELYIKTQQGMPKGLHADKAIIVNQITVDSGDEPSEWSLVSELEYIDQSSGIYLGFKDTFQRWWAFVTETNADQTLTLNQSAPHYVERLDKWSPDVPVRYEQLSTIYLGKDIIETVNGKREVCVTEYSGYYDLVNSTDDESVADIYVEEVFKSYLDHDEVVQRSERSYIEFNLADKDKSDREPIWGYEDYVKTLTGFVHNGELFGVDPVSGNKPAEQPVTLEQCLAELEQGLNPIQSGDTLEFDIEKAPVWGGTQTGHYRWDLLVNDNVSWQGLDNLLESGLSGQLLWEGQVEQYTFDERYFVNQDDIWQGMEATENGNSAIKWGNVNTGSELASLESTYRIPEITHIEVRAVDSSTQYGDWETAEYAKSTVFAGKETVEYFVDGNTYTQEACRLYSHEKGNLYNSENVQTIQEWTSQNDWYDNNGLVYRERRNQDMHYEYWKRTSVNHQ</sequence>
<dbReference type="Gene3D" id="4.10.1080.10">
    <property type="entry name" value="TSP type-3 repeat"/>
    <property type="match status" value="3"/>
</dbReference>
<feature type="compositionally biased region" description="Acidic residues" evidence="3">
    <location>
        <begin position="316"/>
        <end position="327"/>
    </location>
</feature>
<accession>A0ABV4N603</accession>
<evidence type="ECO:0000256" key="3">
    <source>
        <dbReference type="SAM" id="MobiDB-lite"/>
    </source>
</evidence>
<feature type="compositionally biased region" description="Acidic residues" evidence="3">
    <location>
        <begin position="430"/>
        <end position="443"/>
    </location>
</feature>
<evidence type="ECO:0000256" key="1">
    <source>
        <dbReference type="ARBA" id="ARBA00022729"/>
    </source>
</evidence>
<protein>
    <submittedName>
        <fullName evidence="4">Thrombospondin type 3 repeat-containing protein</fullName>
    </submittedName>
</protein>
<gene>
    <name evidence="4" type="ORF">AB4566_00320</name>
</gene>
<evidence type="ECO:0000313" key="5">
    <source>
        <dbReference type="Proteomes" id="UP001570417"/>
    </source>
</evidence>
<feature type="compositionally biased region" description="Basic and acidic residues" evidence="3">
    <location>
        <begin position="450"/>
        <end position="467"/>
    </location>
</feature>
<dbReference type="PROSITE" id="PS51257">
    <property type="entry name" value="PROKAR_LIPOPROTEIN"/>
    <property type="match status" value="1"/>
</dbReference>
<feature type="compositionally biased region" description="Acidic residues" evidence="3">
    <location>
        <begin position="509"/>
        <end position="524"/>
    </location>
</feature>
<dbReference type="Pfam" id="PF02412">
    <property type="entry name" value="TSP_3"/>
    <property type="match status" value="1"/>
</dbReference>
<keyword evidence="2" id="KW-0106">Calcium</keyword>
<feature type="region of interest" description="Disordered" evidence="3">
    <location>
        <begin position="268"/>
        <end position="527"/>
    </location>
</feature>
<feature type="compositionally biased region" description="Acidic residues" evidence="3">
    <location>
        <begin position="395"/>
        <end position="422"/>
    </location>
</feature>
<feature type="compositionally biased region" description="Acidic residues" evidence="3">
    <location>
        <begin position="281"/>
        <end position="293"/>
    </location>
</feature>